<gene>
    <name evidence="3" type="ORF">FHY32_003577</name>
</gene>
<dbReference type="SUPFAM" id="SSF56349">
    <property type="entry name" value="DNA breaking-rejoining enzymes"/>
    <property type="match status" value="1"/>
</dbReference>
<evidence type="ECO:0000313" key="3">
    <source>
        <dbReference type="EMBL" id="MBB4725186.1"/>
    </source>
</evidence>
<proteinExistence type="predicted"/>
<dbReference type="GO" id="GO:0015074">
    <property type="term" value="P:DNA integration"/>
    <property type="evidence" value="ECO:0007669"/>
    <property type="project" value="InterPro"/>
</dbReference>
<organism evidence="3 4">
    <name type="scientific">Xanthomonas euvesicatoria</name>
    <dbReference type="NCBI Taxonomy" id="456327"/>
    <lineage>
        <taxon>Bacteria</taxon>
        <taxon>Pseudomonadati</taxon>
        <taxon>Pseudomonadota</taxon>
        <taxon>Gammaproteobacteria</taxon>
        <taxon>Lysobacterales</taxon>
        <taxon>Lysobacteraceae</taxon>
        <taxon>Xanthomonas</taxon>
    </lineage>
</organism>
<dbReference type="GO" id="GO:0003677">
    <property type="term" value="F:DNA binding"/>
    <property type="evidence" value="ECO:0007669"/>
    <property type="project" value="InterPro"/>
</dbReference>
<dbReference type="InterPro" id="IPR013762">
    <property type="entry name" value="Integrase-like_cat_sf"/>
</dbReference>
<sequence length="51" mass="5433">MLEADHDIRAAQELLGHKDVTTTQINTHVLGRGASAVRSPLDGLSRPGDDP</sequence>
<dbReference type="InterPro" id="IPR011010">
    <property type="entry name" value="DNA_brk_join_enz"/>
</dbReference>
<comment type="caution">
    <text evidence="3">The sequence shown here is derived from an EMBL/GenBank/DDBJ whole genome shotgun (WGS) entry which is preliminary data.</text>
</comment>
<dbReference type="AlphaFoldDB" id="A0AAW3U8V3"/>
<protein>
    <submittedName>
        <fullName evidence="3">Site-specific recombinase XerC</fullName>
    </submittedName>
</protein>
<accession>A0AAW3U8V3</accession>
<dbReference type="GO" id="GO:0006310">
    <property type="term" value="P:DNA recombination"/>
    <property type="evidence" value="ECO:0007669"/>
    <property type="project" value="UniProtKB-KW"/>
</dbReference>
<dbReference type="Gene3D" id="1.10.443.10">
    <property type="entry name" value="Intergrase catalytic core"/>
    <property type="match status" value="1"/>
</dbReference>
<name>A0AAW3U8V3_XANEU</name>
<dbReference type="EMBL" id="JACHNL010000008">
    <property type="protein sequence ID" value="MBB4725186.1"/>
    <property type="molecule type" value="Genomic_DNA"/>
</dbReference>
<dbReference type="Proteomes" id="UP000576603">
    <property type="component" value="Unassembled WGS sequence"/>
</dbReference>
<evidence type="ECO:0000256" key="2">
    <source>
        <dbReference type="SAM" id="MobiDB-lite"/>
    </source>
</evidence>
<keyword evidence="1" id="KW-0233">DNA recombination</keyword>
<evidence type="ECO:0000256" key="1">
    <source>
        <dbReference type="ARBA" id="ARBA00023172"/>
    </source>
</evidence>
<evidence type="ECO:0000313" key="4">
    <source>
        <dbReference type="Proteomes" id="UP000576603"/>
    </source>
</evidence>
<feature type="region of interest" description="Disordered" evidence="2">
    <location>
        <begin position="31"/>
        <end position="51"/>
    </location>
</feature>
<reference evidence="3 4" key="1">
    <citation type="submission" date="2020-08" db="EMBL/GenBank/DDBJ databases">
        <title>Studying the diversity of plant-associated saprophytic bacteria and their role in host health and plant-pathogen interactions.</title>
        <authorList>
            <person name="Potnis N."/>
        </authorList>
    </citation>
    <scope>NUCLEOTIDE SEQUENCE [LARGE SCALE GENOMIC DNA]</scope>
    <source>
        <strain evidence="3 4">CFBP 7922</strain>
    </source>
</reference>